<organism evidence="1 2">
    <name type="scientific">Paenibacillus chondroitinus</name>
    <dbReference type="NCBI Taxonomy" id="59842"/>
    <lineage>
        <taxon>Bacteria</taxon>
        <taxon>Bacillati</taxon>
        <taxon>Bacillota</taxon>
        <taxon>Bacilli</taxon>
        <taxon>Bacillales</taxon>
        <taxon>Paenibacillaceae</taxon>
        <taxon>Paenibacillus</taxon>
    </lineage>
</organism>
<comment type="caution">
    <text evidence="1">The sequence shown here is derived from an EMBL/GenBank/DDBJ whole genome shotgun (WGS) entry which is preliminary data.</text>
</comment>
<proteinExistence type="predicted"/>
<name>A0ABU6D7E5_9BACL</name>
<dbReference type="Proteomes" id="UP001355653">
    <property type="component" value="Unassembled WGS sequence"/>
</dbReference>
<gene>
    <name evidence="1" type="ORF">P5G65_07130</name>
</gene>
<protein>
    <recommendedName>
        <fullName evidence="3">Collagen-like protein</fullName>
    </recommendedName>
</protein>
<accession>A0ABU6D7E5</accession>
<reference evidence="1 2" key="1">
    <citation type="submission" date="2023-03" db="EMBL/GenBank/DDBJ databases">
        <title>Bacillus Genome Sequencing.</title>
        <authorList>
            <person name="Dunlap C."/>
        </authorList>
    </citation>
    <scope>NUCLEOTIDE SEQUENCE [LARGE SCALE GENOMIC DNA]</scope>
    <source>
        <strain evidence="1 2">NRS-1351</strain>
    </source>
</reference>
<sequence>TGFTGATGSTGAAGATGFTGATGSTGAAGATGATGPSPTTSTKVILFGGTNAGFQRIAGSPGAVSNVIPYVVAGTVGTLVGFSGSINVNNLPIGTYLYQICKNVINNAVSPAVGNIISTITIVTTASITGTIIFSSRPSDGEGVPTLNVLESNNSPYTLAPATISWTSNMVGNPLNRDDAISLFANPNITQSAVYAVYVNTEI</sequence>
<evidence type="ECO:0000313" key="2">
    <source>
        <dbReference type="Proteomes" id="UP001355653"/>
    </source>
</evidence>
<feature type="non-terminal residue" evidence="1">
    <location>
        <position position="1"/>
    </location>
</feature>
<evidence type="ECO:0008006" key="3">
    <source>
        <dbReference type="Google" id="ProtNLM"/>
    </source>
</evidence>
<dbReference type="EMBL" id="JAROBY010000013">
    <property type="protein sequence ID" value="MEB4793662.1"/>
    <property type="molecule type" value="Genomic_DNA"/>
</dbReference>
<evidence type="ECO:0000313" key="1">
    <source>
        <dbReference type="EMBL" id="MEB4793662.1"/>
    </source>
</evidence>
<keyword evidence="2" id="KW-1185">Reference proteome</keyword>